<keyword evidence="3" id="KW-1185">Reference proteome</keyword>
<comment type="caution">
    <text evidence="2">The sequence shown here is derived from an EMBL/GenBank/DDBJ whole genome shotgun (WGS) entry which is preliminary data.</text>
</comment>
<name>A0A4Y2VLD1_ARAVE</name>
<dbReference type="Proteomes" id="UP000499080">
    <property type="component" value="Unassembled WGS sequence"/>
</dbReference>
<sequence>MNMRSWRVRLVEQDCCKLKLLSGPLGGLLRIPVPFSDHKIWWAIYTGQTANWKPITYGQSDRLPPPPPDFKTGSSALISPE</sequence>
<organism evidence="2 3">
    <name type="scientific">Araneus ventricosus</name>
    <name type="common">Orbweaver spider</name>
    <name type="synonym">Epeira ventricosa</name>
    <dbReference type="NCBI Taxonomy" id="182803"/>
    <lineage>
        <taxon>Eukaryota</taxon>
        <taxon>Metazoa</taxon>
        <taxon>Ecdysozoa</taxon>
        <taxon>Arthropoda</taxon>
        <taxon>Chelicerata</taxon>
        <taxon>Arachnida</taxon>
        <taxon>Araneae</taxon>
        <taxon>Araneomorphae</taxon>
        <taxon>Entelegynae</taxon>
        <taxon>Araneoidea</taxon>
        <taxon>Araneidae</taxon>
        <taxon>Araneus</taxon>
    </lineage>
</organism>
<feature type="compositionally biased region" description="Polar residues" evidence="1">
    <location>
        <begin position="72"/>
        <end position="81"/>
    </location>
</feature>
<proteinExistence type="predicted"/>
<dbReference type="AlphaFoldDB" id="A0A4Y2VLD1"/>
<protein>
    <submittedName>
        <fullName evidence="2">Uncharacterized protein</fullName>
    </submittedName>
</protein>
<dbReference type="EMBL" id="BGPR01047988">
    <property type="protein sequence ID" value="GBO24996.1"/>
    <property type="molecule type" value="Genomic_DNA"/>
</dbReference>
<reference evidence="2 3" key="1">
    <citation type="journal article" date="2019" name="Sci. Rep.">
        <title>Orb-weaving spider Araneus ventricosus genome elucidates the spidroin gene catalogue.</title>
        <authorList>
            <person name="Kono N."/>
            <person name="Nakamura H."/>
            <person name="Ohtoshi R."/>
            <person name="Moran D.A.P."/>
            <person name="Shinohara A."/>
            <person name="Yoshida Y."/>
            <person name="Fujiwara M."/>
            <person name="Mori M."/>
            <person name="Tomita M."/>
            <person name="Arakawa K."/>
        </authorList>
    </citation>
    <scope>NUCLEOTIDE SEQUENCE [LARGE SCALE GENOMIC DNA]</scope>
</reference>
<evidence type="ECO:0000313" key="2">
    <source>
        <dbReference type="EMBL" id="GBO24996.1"/>
    </source>
</evidence>
<feature type="region of interest" description="Disordered" evidence="1">
    <location>
        <begin position="56"/>
        <end position="81"/>
    </location>
</feature>
<evidence type="ECO:0000313" key="3">
    <source>
        <dbReference type="Proteomes" id="UP000499080"/>
    </source>
</evidence>
<evidence type="ECO:0000256" key="1">
    <source>
        <dbReference type="SAM" id="MobiDB-lite"/>
    </source>
</evidence>
<accession>A0A4Y2VLD1</accession>
<gene>
    <name evidence="2" type="ORF">AVEN_168252_1</name>
</gene>